<organism evidence="5 6">
    <name type="scientific">Naegleria fowleri</name>
    <name type="common">Brain eating amoeba</name>
    <dbReference type="NCBI Taxonomy" id="5763"/>
    <lineage>
        <taxon>Eukaryota</taxon>
        <taxon>Discoba</taxon>
        <taxon>Heterolobosea</taxon>
        <taxon>Tetramitia</taxon>
        <taxon>Eutetramitia</taxon>
        <taxon>Vahlkampfiidae</taxon>
        <taxon>Naegleria</taxon>
    </lineage>
</organism>
<proteinExistence type="inferred from homology"/>
<dbReference type="AlphaFoldDB" id="A0A6A5C8U9"/>
<comment type="caution">
    <text evidence="5">The sequence shown here is derived from an EMBL/GenBank/DDBJ whole genome shotgun (WGS) entry which is preliminary data.</text>
</comment>
<dbReference type="OrthoDB" id="424969at2759"/>
<dbReference type="VEuPathDB" id="AmoebaDB:NfTy_002590"/>
<dbReference type="VEuPathDB" id="AmoebaDB:NF0000260"/>
<dbReference type="PANTHER" id="PTHR11001:SF2">
    <property type="entry name" value="MITOCHONDRIAL FISSION PROCESS PROTEIN 1"/>
    <property type="match status" value="1"/>
</dbReference>
<evidence type="ECO:0000313" key="6">
    <source>
        <dbReference type="Proteomes" id="UP000444721"/>
    </source>
</evidence>
<evidence type="ECO:0000256" key="1">
    <source>
        <dbReference type="ARBA" id="ARBA00009224"/>
    </source>
</evidence>
<dbReference type="GeneID" id="68114581"/>
<evidence type="ECO:0000256" key="3">
    <source>
        <dbReference type="ARBA" id="ARBA00029631"/>
    </source>
</evidence>
<feature type="compositionally biased region" description="Low complexity" evidence="4">
    <location>
        <begin position="1"/>
        <end position="21"/>
    </location>
</feature>
<dbReference type="InterPro" id="IPR019560">
    <property type="entry name" value="Mitochondrial_18_kDa_protein"/>
</dbReference>
<dbReference type="RefSeq" id="XP_044568899.1">
    <property type="nucleotide sequence ID" value="XM_044711100.1"/>
</dbReference>
<feature type="region of interest" description="Disordered" evidence="4">
    <location>
        <begin position="1"/>
        <end position="25"/>
    </location>
</feature>
<name>A0A6A5C8U9_NAEFO</name>
<dbReference type="GO" id="GO:0000266">
    <property type="term" value="P:mitochondrial fission"/>
    <property type="evidence" value="ECO:0007669"/>
    <property type="project" value="TreeGrafter"/>
</dbReference>
<dbReference type="OMA" id="LPFMFDH"/>
<dbReference type="PANTHER" id="PTHR11001">
    <property type="entry name" value="MITOCHONDRIAL FISSION PROCESS PROTEIN 1"/>
    <property type="match status" value="1"/>
</dbReference>
<sequence>MSSNSSSSSSSSLLTSTTNSNPVVHTNVHADTTTKVEAAEHVLEESPMRYLAYGARLRTLITAGARYLAYTSDVGEAFRPIVHPLIVKGAYAISWAYVLGDVGLQTYNEKQKNSPTSIVLRTCTKTAIFQSTASMLLPAVTIHQTVHWTSKLMLKFGAKSRVIPTISGLAVVPLLPFMFDHPVEYLVDKLYDKVWPVDHHSDDTTHHKEKQH</sequence>
<evidence type="ECO:0000256" key="2">
    <source>
        <dbReference type="ARBA" id="ARBA00017835"/>
    </source>
</evidence>
<dbReference type="GO" id="GO:0005739">
    <property type="term" value="C:mitochondrion"/>
    <property type="evidence" value="ECO:0007669"/>
    <property type="project" value="TreeGrafter"/>
</dbReference>
<dbReference type="EMBL" id="VFQX01000003">
    <property type="protein sequence ID" value="KAF0984186.1"/>
    <property type="molecule type" value="Genomic_DNA"/>
</dbReference>
<protein>
    <recommendedName>
        <fullName evidence="2">Mitochondrial fission process protein 1</fullName>
    </recommendedName>
    <alternativeName>
        <fullName evidence="3">Mitochondrial 18 kDa protein</fullName>
    </alternativeName>
</protein>
<comment type="similarity">
    <text evidence="1">Belongs to the MTFP1 family.</text>
</comment>
<keyword evidence="6" id="KW-1185">Reference proteome</keyword>
<reference evidence="5 6" key="1">
    <citation type="journal article" date="2019" name="Sci. Rep.">
        <title>Nanopore sequencing improves the draft genome of the human pathogenic amoeba Naegleria fowleri.</title>
        <authorList>
            <person name="Liechti N."/>
            <person name="Schurch N."/>
            <person name="Bruggmann R."/>
            <person name="Wittwer M."/>
        </authorList>
    </citation>
    <scope>NUCLEOTIDE SEQUENCE [LARGE SCALE GENOMIC DNA]</scope>
    <source>
        <strain evidence="5 6">ATCC 30894</strain>
    </source>
</reference>
<evidence type="ECO:0000313" key="5">
    <source>
        <dbReference type="EMBL" id="KAF0984186.1"/>
    </source>
</evidence>
<dbReference type="Proteomes" id="UP000444721">
    <property type="component" value="Unassembled WGS sequence"/>
</dbReference>
<dbReference type="Pfam" id="PF10558">
    <property type="entry name" value="MTP18"/>
    <property type="match status" value="2"/>
</dbReference>
<evidence type="ECO:0000256" key="4">
    <source>
        <dbReference type="SAM" id="MobiDB-lite"/>
    </source>
</evidence>
<accession>A0A6A5C8U9</accession>
<dbReference type="VEuPathDB" id="AmoebaDB:FDP41_007363"/>
<gene>
    <name evidence="5" type="ORF">FDP41_007363</name>
</gene>